<reference evidence="2 3" key="1">
    <citation type="journal article" date="2023" name="Sci. Data">
        <title>Genome assembly of the Korean intertidal mud-creeper Batillaria attramentaria.</title>
        <authorList>
            <person name="Patra A.K."/>
            <person name="Ho P.T."/>
            <person name="Jun S."/>
            <person name="Lee S.J."/>
            <person name="Kim Y."/>
            <person name="Won Y.J."/>
        </authorList>
    </citation>
    <scope>NUCLEOTIDE SEQUENCE [LARGE SCALE GENOMIC DNA]</scope>
    <source>
        <strain evidence="2">Wonlab-2016</strain>
    </source>
</reference>
<gene>
    <name evidence="2" type="ORF">BaRGS_00028357</name>
</gene>
<accession>A0ABD0JZU6</accession>
<name>A0ABD0JZU6_9CAEN</name>
<feature type="region of interest" description="Disordered" evidence="1">
    <location>
        <begin position="1"/>
        <end position="38"/>
    </location>
</feature>
<feature type="compositionally biased region" description="Basic and acidic residues" evidence="1">
    <location>
        <begin position="20"/>
        <end position="38"/>
    </location>
</feature>
<dbReference type="AlphaFoldDB" id="A0ABD0JZU6"/>
<dbReference type="Proteomes" id="UP001519460">
    <property type="component" value="Unassembled WGS sequence"/>
</dbReference>
<dbReference type="EMBL" id="JACVVK020000282">
    <property type="protein sequence ID" value="KAK7480438.1"/>
    <property type="molecule type" value="Genomic_DNA"/>
</dbReference>
<organism evidence="2 3">
    <name type="scientific">Batillaria attramentaria</name>
    <dbReference type="NCBI Taxonomy" id="370345"/>
    <lineage>
        <taxon>Eukaryota</taxon>
        <taxon>Metazoa</taxon>
        <taxon>Spiralia</taxon>
        <taxon>Lophotrochozoa</taxon>
        <taxon>Mollusca</taxon>
        <taxon>Gastropoda</taxon>
        <taxon>Caenogastropoda</taxon>
        <taxon>Sorbeoconcha</taxon>
        <taxon>Cerithioidea</taxon>
        <taxon>Batillariidae</taxon>
        <taxon>Batillaria</taxon>
    </lineage>
</organism>
<comment type="caution">
    <text evidence="2">The sequence shown here is derived from an EMBL/GenBank/DDBJ whole genome shotgun (WGS) entry which is preliminary data.</text>
</comment>
<evidence type="ECO:0000256" key="1">
    <source>
        <dbReference type="SAM" id="MobiDB-lite"/>
    </source>
</evidence>
<evidence type="ECO:0000313" key="3">
    <source>
        <dbReference type="Proteomes" id="UP001519460"/>
    </source>
</evidence>
<protein>
    <submittedName>
        <fullName evidence="2">Uncharacterized protein</fullName>
    </submittedName>
</protein>
<feature type="compositionally biased region" description="Basic and acidic residues" evidence="1">
    <location>
        <begin position="1"/>
        <end position="10"/>
    </location>
</feature>
<proteinExistence type="predicted"/>
<keyword evidence="3" id="KW-1185">Reference proteome</keyword>
<sequence length="228" mass="24862">MASTWRESRFSSHAGVKASQPERRVGVDSYTHTDTHPDHSTAAVQVRLSLIHVHAHIFTEVTLRTTSFCTCSTSDIAAAVFQQPIESRLASRNFSDSTKARGGTAKATQVGLSASFIGCRTDRSETTSRCQLKYKSGVQAAGLVTTRTLAGIHARLSSNCSARTLRIILTERGWHLAVPFARTGSYKSRHSCRKRPSLDLVLMCPEGSDWSVDTGTFDSGCAMVKQCH</sequence>
<evidence type="ECO:0000313" key="2">
    <source>
        <dbReference type="EMBL" id="KAK7480438.1"/>
    </source>
</evidence>